<organism evidence="1 2">
    <name type="scientific">Pseudorhodoplanes sinuspersici</name>
    <dbReference type="NCBI Taxonomy" id="1235591"/>
    <lineage>
        <taxon>Bacteria</taxon>
        <taxon>Pseudomonadati</taxon>
        <taxon>Pseudomonadota</taxon>
        <taxon>Alphaproteobacteria</taxon>
        <taxon>Hyphomicrobiales</taxon>
        <taxon>Pseudorhodoplanes</taxon>
    </lineage>
</organism>
<keyword evidence="2" id="KW-1185">Reference proteome</keyword>
<dbReference type="Proteomes" id="UP000194137">
    <property type="component" value="Chromosome"/>
</dbReference>
<gene>
    <name evidence="1" type="ORF">CAK95_26600</name>
</gene>
<proteinExistence type="predicted"/>
<evidence type="ECO:0000313" key="2">
    <source>
        <dbReference type="Proteomes" id="UP000194137"/>
    </source>
</evidence>
<name>A0A1W6ZY03_9HYPH</name>
<protein>
    <submittedName>
        <fullName evidence="1">Uncharacterized protein</fullName>
    </submittedName>
</protein>
<accession>A0A1W6ZY03</accession>
<evidence type="ECO:0000313" key="1">
    <source>
        <dbReference type="EMBL" id="ARQ02272.1"/>
    </source>
</evidence>
<dbReference type="EMBL" id="CP021112">
    <property type="protein sequence ID" value="ARQ02272.1"/>
    <property type="molecule type" value="Genomic_DNA"/>
</dbReference>
<dbReference type="KEGG" id="psin:CAK95_26600"/>
<reference evidence="1 2" key="1">
    <citation type="submission" date="2017-05" db="EMBL/GenBank/DDBJ databases">
        <title>Full genome sequence of Pseudorhodoplanes sinuspersici.</title>
        <authorList>
            <person name="Dastgheib S.M.M."/>
            <person name="Shavandi M."/>
            <person name="Tirandaz H."/>
        </authorList>
    </citation>
    <scope>NUCLEOTIDE SEQUENCE [LARGE SCALE GENOMIC DNA]</scope>
    <source>
        <strain evidence="1 2">RIPI110</strain>
    </source>
</reference>
<dbReference type="AlphaFoldDB" id="A0A1W6ZY03"/>
<sequence>MAIERHCCWQGVGNSEAVMFAGQKRRMRPKKYDLTSAARERHTFAHWTDRVVVVRWYLMGIADIVRSE</sequence>